<sequence length="46" mass="5620">MRILGDYHHSSRIAFVEFTMDWRRVMWTWNSLKSQFLYAVLLEGNL</sequence>
<evidence type="ECO:0008006" key="3">
    <source>
        <dbReference type="Google" id="ProtNLM"/>
    </source>
</evidence>
<protein>
    <recommendedName>
        <fullName evidence="3">RRM domain-containing protein</fullName>
    </recommendedName>
</protein>
<dbReference type="OrthoDB" id="7763451at2759"/>
<dbReference type="EMBL" id="CM018218">
    <property type="protein sequence ID" value="KAB2034985.1"/>
    <property type="molecule type" value="Genomic_DNA"/>
</dbReference>
<dbReference type="Proteomes" id="UP000327439">
    <property type="component" value="Chromosome D04"/>
</dbReference>
<organism evidence="1 2">
    <name type="scientific">Gossypium barbadense</name>
    <name type="common">Sea Island cotton</name>
    <name type="synonym">Hibiscus barbadensis</name>
    <dbReference type="NCBI Taxonomy" id="3634"/>
    <lineage>
        <taxon>Eukaryota</taxon>
        <taxon>Viridiplantae</taxon>
        <taxon>Streptophyta</taxon>
        <taxon>Embryophyta</taxon>
        <taxon>Tracheophyta</taxon>
        <taxon>Spermatophyta</taxon>
        <taxon>Magnoliopsida</taxon>
        <taxon>eudicotyledons</taxon>
        <taxon>Gunneridae</taxon>
        <taxon>Pentapetalae</taxon>
        <taxon>rosids</taxon>
        <taxon>malvids</taxon>
        <taxon>Malvales</taxon>
        <taxon>Malvaceae</taxon>
        <taxon>Malvoideae</taxon>
        <taxon>Gossypium</taxon>
    </lineage>
</organism>
<name>A0A5J5RUL0_GOSBA</name>
<accession>A0A5J5RUL0</accession>
<keyword evidence="2" id="KW-1185">Reference proteome</keyword>
<evidence type="ECO:0000313" key="1">
    <source>
        <dbReference type="EMBL" id="KAB2034985.1"/>
    </source>
</evidence>
<evidence type="ECO:0000313" key="2">
    <source>
        <dbReference type="Proteomes" id="UP000327439"/>
    </source>
</evidence>
<dbReference type="AlphaFoldDB" id="A0A5J5RUL0"/>
<gene>
    <name evidence="1" type="ORF">ES319_D04G121100v1</name>
</gene>
<proteinExistence type="predicted"/>
<reference evidence="2" key="1">
    <citation type="journal article" date="2020" name="Nat. Genet.">
        <title>Genomic diversifications of five Gossypium allopolyploid species and their impact on cotton improvement.</title>
        <authorList>
            <person name="Chen Z.J."/>
            <person name="Sreedasyam A."/>
            <person name="Ando A."/>
            <person name="Song Q."/>
            <person name="De Santiago L.M."/>
            <person name="Hulse-Kemp A.M."/>
            <person name="Ding M."/>
            <person name="Ye W."/>
            <person name="Kirkbride R.C."/>
            <person name="Jenkins J."/>
            <person name="Plott C."/>
            <person name="Lovell J."/>
            <person name="Lin Y.M."/>
            <person name="Vaughn R."/>
            <person name="Liu B."/>
            <person name="Simpson S."/>
            <person name="Scheffler B.E."/>
            <person name="Wen L."/>
            <person name="Saski C.A."/>
            <person name="Grover C.E."/>
            <person name="Hu G."/>
            <person name="Conover J.L."/>
            <person name="Carlson J.W."/>
            <person name="Shu S."/>
            <person name="Boston L.B."/>
            <person name="Williams M."/>
            <person name="Peterson D.G."/>
            <person name="McGee K."/>
            <person name="Jones D.C."/>
            <person name="Wendel J.F."/>
            <person name="Stelly D.M."/>
            <person name="Grimwood J."/>
            <person name="Schmutz J."/>
        </authorList>
    </citation>
    <scope>NUCLEOTIDE SEQUENCE [LARGE SCALE GENOMIC DNA]</scope>
    <source>
        <strain evidence="2">cv. 3-79</strain>
    </source>
</reference>